<comment type="caution">
    <text evidence="1">The sequence shown here is derived from an EMBL/GenBank/DDBJ whole genome shotgun (WGS) entry which is preliminary data.</text>
</comment>
<dbReference type="Proteomes" id="UP000077295">
    <property type="component" value="Unassembled WGS sequence"/>
</dbReference>
<dbReference type="EMBL" id="FKEV01000029">
    <property type="protein sequence ID" value="SAF31313.1"/>
    <property type="molecule type" value="Genomic_DNA"/>
</dbReference>
<proteinExistence type="predicted"/>
<dbReference type="RefSeq" id="WP_123971085.1">
    <property type="nucleotide sequence ID" value="NZ_CAXOEY010000036.1"/>
</dbReference>
<reference evidence="1 2" key="1">
    <citation type="submission" date="2016-03" db="EMBL/GenBank/DDBJ databases">
        <authorList>
            <consortium name="Pathogen Informatics"/>
        </authorList>
    </citation>
    <scope>NUCLEOTIDE SEQUENCE [LARGE SCALE GENOMIC DNA]</scope>
    <source>
        <strain evidence="2">e552</strain>
    </source>
</reference>
<organism evidence="1 2">
    <name type="scientific">Enterobacter hormaechei</name>
    <dbReference type="NCBI Taxonomy" id="158836"/>
    <lineage>
        <taxon>Bacteria</taxon>
        <taxon>Pseudomonadati</taxon>
        <taxon>Pseudomonadota</taxon>
        <taxon>Gammaproteobacteria</taxon>
        <taxon>Enterobacterales</taxon>
        <taxon>Enterobacteriaceae</taxon>
        <taxon>Enterobacter</taxon>
        <taxon>Enterobacter cloacae complex</taxon>
    </lineage>
</organism>
<gene>
    <name evidence="1" type="ORF">SAMEA2273187_04750</name>
</gene>
<evidence type="ECO:0000313" key="1">
    <source>
        <dbReference type="EMBL" id="SAF31313.1"/>
    </source>
</evidence>
<evidence type="ECO:0000313" key="2">
    <source>
        <dbReference type="Proteomes" id="UP000077295"/>
    </source>
</evidence>
<name>A0ABD7L3C8_9ENTR</name>
<protein>
    <submittedName>
        <fullName evidence="1">Uncharacterized protein</fullName>
    </submittedName>
</protein>
<sequence>MSNHRLSASHTAKLIVLNAYFYGQEKDKHISRYKISKNTLRAMSGRSSIRASFLSELDYELAELGWMLVENHDDDLCFMVMATTGNWAKLSSRRLSTLIDEGADSIDEAYENHIEL</sequence>
<accession>A0ABD7L3C8</accession>
<dbReference type="AlphaFoldDB" id="A0ABD7L3C8"/>